<evidence type="ECO:0008006" key="4">
    <source>
        <dbReference type="Google" id="ProtNLM"/>
    </source>
</evidence>
<proteinExistence type="predicted"/>
<dbReference type="EMBL" id="POWG01000021">
    <property type="protein sequence ID" value="PNQ97305.1"/>
    <property type="molecule type" value="Genomic_DNA"/>
</dbReference>
<dbReference type="AlphaFoldDB" id="A0A2K1FXN7"/>
<organism evidence="2 3">
    <name type="scientific">Azospirillum argentinense</name>
    <dbReference type="NCBI Taxonomy" id="2970906"/>
    <lineage>
        <taxon>Bacteria</taxon>
        <taxon>Pseudomonadati</taxon>
        <taxon>Pseudomonadota</taxon>
        <taxon>Alphaproteobacteria</taxon>
        <taxon>Rhodospirillales</taxon>
        <taxon>Azospirillaceae</taxon>
        <taxon>Azospirillum</taxon>
    </lineage>
</organism>
<dbReference type="Proteomes" id="UP000236268">
    <property type="component" value="Unassembled WGS sequence"/>
</dbReference>
<comment type="caution">
    <text evidence="2">The sequence shown here is derived from an EMBL/GenBank/DDBJ whole genome shotgun (WGS) entry which is preliminary data.</text>
</comment>
<protein>
    <recommendedName>
        <fullName evidence="4">Helix-turn-helix domain-containing protein</fullName>
    </recommendedName>
</protein>
<evidence type="ECO:0000256" key="1">
    <source>
        <dbReference type="SAM" id="MobiDB-lite"/>
    </source>
</evidence>
<feature type="region of interest" description="Disordered" evidence="1">
    <location>
        <begin position="192"/>
        <end position="230"/>
    </location>
</feature>
<accession>A0A2K1FXN7</accession>
<dbReference type="Pfam" id="PF13730">
    <property type="entry name" value="HTH_36"/>
    <property type="match status" value="1"/>
</dbReference>
<dbReference type="RefSeq" id="WP_103040584.1">
    <property type="nucleotide sequence ID" value="NZ_POWG01000021.1"/>
</dbReference>
<sequence>MSIKVQQAVWTSPREMDGLTKFVLVRLAFFADDGGGSIFPSIGRVAADCQIGERTVRNAFRSLEAAGILVMVTKEDAARHKARVYRIDLDALTTLGTVCRPAPHAARYDVPPSPAPCAAAPRHRLPPISHEQASGKDQTLFGDIEEPKVEAIQPIAPKKPKPADTTEAEFREWYAAYPLKKDPKKALTAYRMARKGGPPSPSFWTAPAATPPRCKQSAENGSSSNIRHPG</sequence>
<feature type="compositionally biased region" description="Polar residues" evidence="1">
    <location>
        <begin position="217"/>
        <end position="230"/>
    </location>
</feature>
<dbReference type="Gene3D" id="1.10.10.10">
    <property type="entry name" value="Winged helix-like DNA-binding domain superfamily/Winged helix DNA-binding domain"/>
    <property type="match status" value="1"/>
</dbReference>
<name>A0A2K1FXN7_9PROT</name>
<gene>
    <name evidence="2" type="ORF">C1S70_19555</name>
</gene>
<dbReference type="InterPro" id="IPR036388">
    <property type="entry name" value="WH-like_DNA-bd_sf"/>
</dbReference>
<evidence type="ECO:0000313" key="3">
    <source>
        <dbReference type="Proteomes" id="UP000236268"/>
    </source>
</evidence>
<reference evidence="2 3" key="1">
    <citation type="submission" date="2018-01" db="EMBL/GenBank/DDBJ databases">
        <title>Whole genome sequence of Azospirillum brasilense REC3 isolated from strawberry roots.</title>
        <authorList>
            <person name="Fontana C.A."/>
            <person name="Salazar S.M."/>
            <person name="Bassi D."/>
            <person name="Puglisi E."/>
            <person name="Lovaisa N.C."/>
            <person name="Toffoli L.M."/>
            <person name="Pedraza R."/>
            <person name="Cocconcelli P.S."/>
        </authorList>
    </citation>
    <scope>NUCLEOTIDE SEQUENCE [LARGE SCALE GENOMIC DNA]</scope>
    <source>
        <strain evidence="2 3">REC3</strain>
    </source>
</reference>
<evidence type="ECO:0000313" key="2">
    <source>
        <dbReference type="EMBL" id="PNQ97305.1"/>
    </source>
</evidence>